<dbReference type="PANTHER" id="PTHR11220:SF58">
    <property type="entry name" value="SOUL HEME-BINDING FAMILY PROTEIN"/>
    <property type="match status" value="1"/>
</dbReference>
<protein>
    <submittedName>
        <fullName evidence="1">Heme-binding protein, SOUL family</fullName>
    </submittedName>
</protein>
<dbReference type="KEGG" id="paco:AACT_2767"/>
<proteinExistence type="predicted"/>
<dbReference type="InterPro" id="IPR011256">
    <property type="entry name" value="Reg_factor_effector_dom_sf"/>
</dbReference>
<dbReference type="EMBL" id="CP042652">
    <property type="protein sequence ID" value="QKE29835.1"/>
    <property type="molecule type" value="Genomic_DNA"/>
</dbReference>
<dbReference type="Pfam" id="PF04832">
    <property type="entry name" value="SOUL"/>
    <property type="match status" value="2"/>
</dbReference>
<keyword evidence="2" id="KW-1185">Reference proteome</keyword>
<reference evidence="1 2" key="1">
    <citation type="submission" date="2019-08" db="EMBL/GenBank/DDBJ databases">
        <title>Complete genome sequence of Arcobacter acticola.</title>
        <authorList>
            <person name="Miller W."/>
        </authorList>
    </citation>
    <scope>NUCLEOTIDE SEQUENCE [LARGE SCALE GENOMIC DNA]</scope>
    <source>
        <strain evidence="1 2">KCTC 52212</strain>
    </source>
</reference>
<evidence type="ECO:0000313" key="1">
    <source>
        <dbReference type="EMBL" id="QKE29835.1"/>
    </source>
</evidence>
<organism evidence="1 2">
    <name type="scientific">Arcobacter acticola</name>
    <dbReference type="NCBI Taxonomy" id="1849015"/>
    <lineage>
        <taxon>Bacteria</taxon>
        <taxon>Pseudomonadati</taxon>
        <taxon>Campylobacterota</taxon>
        <taxon>Epsilonproteobacteria</taxon>
        <taxon>Campylobacterales</taxon>
        <taxon>Arcobacteraceae</taxon>
        <taxon>Arcobacter</taxon>
    </lineage>
</organism>
<gene>
    <name evidence="1" type="ORF">AACT_2767</name>
</gene>
<dbReference type="Proteomes" id="UP000503483">
    <property type="component" value="Chromosome"/>
</dbReference>
<sequence length="207" mass="23735">MLRIVFIIFLTLKGVLMAIEEPKYTLMEKYEAFEIRKYSPYLVAQTEVSGTFDERGGKAFRILIKYISGENQQQSNIKMTAPVIQESSDKEGQKISMTAPVIQEKGKEDSNSAIISFVMPESFTLDTLPSPLDNRITLREIPAKIVAVLQYSGGWTEKRYKEHEAILIKALQDANIKIIGEPSFARYNSPFALWFMRRNEIMIEVQR</sequence>
<name>A0A6M8EZ44_9BACT</name>
<dbReference type="Gene3D" id="3.20.80.10">
    <property type="entry name" value="Regulatory factor, effector binding domain"/>
    <property type="match status" value="2"/>
</dbReference>
<evidence type="ECO:0000313" key="2">
    <source>
        <dbReference type="Proteomes" id="UP000503483"/>
    </source>
</evidence>
<dbReference type="InterPro" id="IPR006917">
    <property type="entry name" value="SOUL_heme-bd"/>
</dbReference>
<dbReference type="AlphaFoldDB" id="A0A6M8EZ44"/>
<accession>A0A6M8EZ44</accession>
<dbReference type="SUPFAM" id="SSF55136">
    <property type="entry name" value="Probable bacterial effector-binding domain"/>
    <property type="match status" value="1"/>
</dbReference>
<dbReference type="PANTHER" id="PTHR11220">
    <property type="entry name" value="HEME-BINDING PROTEIN-RELATED"/>
    <property type="match status" value="1"/>
</dbReference>